<dbReference type="OrthoDB" id="449241at2759"/>
<dbReference type="PANTHER" id="PTHR10762:SF2">
    <property type="entry name" value="2-(3-AMINO-3-CARBOXYPROPYL)HISTIDINE SYNTHASE SUBUNIT 2"/>
    <property type="match status" value="1"/>
</dbReference>
<evidence type="ECO:0000313" key="12">
    <source>
        <dbReference type="Proteomes" id="UP000014760"/>
    </source>
</evidence>
<proteinExistence type="inferred from homology"/>
<dbReference type="OMA" id="QIWNENH"/>
<keyword evidence="7 9" id="KW-0411">Iron-sulfur</keyword>
<evidence type="ECO:0000256" key="5">
    <source>
        <dbReference type="ARBA" id="ARBA00022723"/>
    </source>
</evidence>
<reference evidence="11" key="3">
    <citation type="submission" date="2015-06" db="UniProtKB">
        <authorList>
            <consortium name="EnsemblMetazoa"/>
        </authorList>
    </citation>
    <scope>IDENTIFICATION</scope>
</reference>
<dbReference type="HOGENOM" id="CLU_015210_1_0_1"/>
<evidence type="ECO:0000256" key="2">
    <source>
        <dbReference type="ARBA" id="ARBA00005156"/>
    </source>
</evidence>
<reference evidence="12" key="1">
    <citation type="submission" date="2012-12" db="EMBL/GenBank/DDBJ databases">
        <authorList>
            <person name="Hellsten U."/>
            <person name="Grimwood J."/>
            <person name="Chapman J.A."/>
            <person name="Shapiro H."/>
            <person name="Aerts A."/>
            <person name="Otillar R.P."/>
            <person name="Terry A.Y."/>
            <person name="Boore J.L."/>
            <person name="Simakov O."/>
            <person name="Marletaz F."/>
            <person name="Cho S.-J."/>
            <person name="Edsinger-Gonzales E."/>
            <person name="Havlak P."/>
            <person name="Kuo D.-H."/>
            <person name="Larsson T."/>
            <person name="Lv J."/>
            <person name="Arendt D."/>
            <person name="Savage R."/>
            <person name="Osoegawa K."/>
            <person name="de Jong P."/>
            <person name="Lindberg D.R."/>
            <person name="Seaver E.C."/>
            <person name="Weisblat D.A."/>
            <person name="Putnam N.H."/>
            <person name="Grigoriev I.V."/>
            <person name="Rokhsar D.S."/>
        </authorList>
    </citation>
    <scope>NUCLEOTIDE SEQUENCE</scope>
    <source>
        <strain evidence="12">I ESC-2004</strain>
    </source>
</reference>
<dbReference type="InterPro" id="IPR042263">
    <property type="entry name" value="DPH1/DPH2_1"/>
</dbReference>
<dbReference type="Proteomes" id="UP000014760">
    <property type="component" value="Unassembled WGS sequence"/>
</dbReference>
<name>R7T6L4_CAPTE</name>
<keyword evidence="6 9" id="KW-0408">Iron</keyword>
<comment type="similarity">
    <text evidence="3 9">Belongs to the DPH1/DPH2 family. DPH2 subfamily.</text>
</comment>
<dbReference type="FunFam" id="3.40.50.11840:FF:000002">
    <property type="entry name" value="2-(3-amino-3-carboxypropyl)histidine synthase subunit 2"/>
    <property type="match status" value="1"/>
</dbReference>
<dbReference type="GO" id="GO:0046872">
    <property type="term" value="F:metal ion binding"/>
    <property type="evidence" value="ECO:0007669"/>
    <property type="project" value="UniProtKB-KW"/>
</dbReference>
<protein>
    <recommendedName>
        <fullName evidence="4 9">2-(3-amino-3-carboxypropyl)histidine synthase subunit 2</fullName>
    </recommendedName>
</protein>
<keyword evidence="5 9" id="KW-0479">Metal-binding</keyword>
<evidence type="ECO:0000256" key="8">
    <source>
        <dbReference type="ARBA" id="ARBA00045159"/>
    </source>
</evidence>
<dbReference type="SFLD" id="SFLDF00408">
    <property type="entry name" value="Diphthamide_biosynthesis_famil"/>
    <property type="match status" value="1"/>
</dbReference>
<dbReference type="InterPro" id="IPR010014">
    <property type="entry name" value="DHP2"/>
</dbReference>
<dbReference type="SFLD" id="SFLDG01121">
    <property type="entry name" value="Diphthamide_biosynthesis"/>
    <property type="match status" value="1"/>
</dbReference>
<comment type="function">
    <text evidence="8 9">Required for the first step of diphthamide biosynthesis, a post-translational modification of histidine which occurs in elongation factor 2. DPH1 and DPH2 transfer a 3-amino-3-carboxypropyl (ACP) group from S-adenosyl-L-methionine (SAM) to a histidine residue, the reaction is assisted by a reduction system comprising DPH3 and a NADH-dependent reductase. Facilitates the reduction of the catalytic iron-sulfur cluster found in the DPH1 subunit.</text>
</comment>
<dbReference type="STRING" id="283909.R7T6L4"/>
<dbReference type="NCBIfam" id="TIGR00322">
    <property type="entry name" value="diphth2_R"/>
    <property type="match status" value="1"/>
</dbReference>
<dbReference type="UniPathway" id="UPA00559"/>
<dbReference type="NCBIfam" id="TIGR00272">
    <property type="entry name" value="DPH2"/>
    <property type="match status" value="1"/>
</dbReference>
<dbReference type="SFLD" id="SFLDS00032">
    <property type="entry name" value="Radical_SAM_3-amino-3-carboxyp"/>
    <property type="match status" value="1"/>
</dbReference>
<dbReference type="Pfam" id="PF01866">
    <property type="entry name" value="Diphthamide_syn"/>
    <property type="match status" value="1"/>
</dbReference>
<dbReference type="AlphaFoldDB" id="R7T6L4"/>
<evidence type="ECO:0000256" key="7">
    <source>
        <dbReference type="ARBA" id="ARBA00023014"/>
    </source>
</evidence>
<comment type="cofactor">
    <cofactor evidence="1">
        <name>[4Fe-4S] cluster</name>
        <dbReference type="ChEBI" id="CHEBI:49883"/>
    </cofactor>
</comment>
<dbReference type="PANTHER" id="PTHR10762">
    <property type="entry name" value="DIPHTHAMIDE BIOSYNTHESIS PROTEIN"/>
    <property type="match status" value="1"/>
</dbReference>
<evidence type="ECO:0000256" key="3">
    <source>
        <dbReference type="ARBA" id="ARBA00006179"/>
    </source>
</evidence>
<dbReference type="GO" id="GO:0051536">
    <property type="term" value="F:iron-sulfur cluster binding"/>
    <property type="evidence" value="ECO:0007669"/>
    <property type="project" value="UniProtKB-KW"/>
</dbReference>
<dbReference type="GO" id="GO:0090560">
    <property type="term" value="F:2-(3-amino-3-carboxypropyl)histidine synthase activity"/>
    <property type="evidence" value="ECO:0007669"/>
    <property type="project" value="InterPro"/>
</dbReference>
<accession>R7T6L4</accession>
<comment type="pathway">
    <text evidence="2 9">Protein modification; peptidyl-diphthamide biosynthesis.</text>
</comment>
<dbReference type="EMBL" id="KB311578">
    <property type="protein sequence ID" value="ELT88998.1"/>
    <property type="molecule type" value="Genomic_DNA"/>
</dbReference>
<dbReference type="EMBL" id="AMQN01003334">
    <property type="status" value="NOT_ANNOTATED_CDS"/>
    <property type="molecule type" value="Genomic_DNA"/>
</dbReference>
<dbReference type="Gene3D" id="3.40.50.11860">
    <property type="entry name" value="Diphthamide synthesis DPH1/DPH2 domain 3"/>
    <property type="match status" value="1"/>
</dbReference>
<dbReference type="FunFam" id="3.40.50.11860:FF:000001">
    <property type="entry name" value="2-(3-amino-3-carboxypropyl)histidine synthase subunit 2"/>
    <property type="match status" value="1"/>
</dbReference>
<evidence type="ECO:0000256" key="4">
    <source>
        <dbReference type="ARBA" id="ARBA00021914"/>
    </source>
</evidence>
<sequence>MSTAAFSSDGDEAMKEHSHLDTLRAFNQLPLPNDELARVYETDRCVEWITRNGFRTVAIQMPDDLLKDAAPLANIIRTQVDAEVVVMADTSYGSCCVDEVAAEHYSCDAVIHLGSSCLSPTSRLPVLYIFRQMPLDVADCCAKCSALLDVDSKILLIYDVAFHYLIEQIVSVMSKEFPNMVVATVDMDRALAKSSRIYGRSFELPDGQSVGDYSVLYIGEESLFFTNCIYTWNQCTFYSYSPEAQIARQETSDVNRLLMKRYYMVEKTKDAQIIGILVGTLGVANYLQVIARLKTLIEAAGKKSYTFVVGKLNVAKLANFAEVEAFVLVACPENTLLDSAEFYQPVVTPFELEIACNPLRQWTGDYVTDFHDLLPGGAYHMELPDGPQDLSTDVSLISGKIRSMGIDDAEEESTGALIKRDDSMAVANTAGAFLAERSWQGLEPQLGQTPVEKAVEGARGIAMGYSHEHDL</sequence>
<dbReference type="EnsemblMetazoa" id="CapteT18046">
    <property type="protein sequence ID" value="CapteP18046"/>
    <property type="gene ID" value="CapteG18046"/>
</dbReference>
<evidence type="ECO:0000256" key="1">
    <source>
        <dbReference type="ARBA" id="ARBA00001966"/>
    </source>
</evidence>
<dbReference type="InterPro" id="IPR042265">
    <property type="entry name" value="DPH1/DPH2_3"/>
</dbReference>
<dbReference type="FunCoup" id="R7T6L4">
    <property type="interactions" value="1859"/>
</dbReference>
<reference evidence="10 12" key="2">
    <citation type="journal article" date="2013" name="Nature">
        <title>Insights into bilaterian evolution from three spiralian genomes.</title>
        <authorList>
            <person name="Simakov O."/>
            <person name="Marletaz F."/>
            <person name="Cho S.J."/>
            <person name="Edsinger-Gonzales E."/>
            <person name="Havlak P."/>
            <person name="Hellsten U."/>
            <person name="Kuo D.H."/>
            <person name="Larsson T."/>
            <person name="Lv J."/>
            <person name="Arendt D."/>
            <person name="Savage R."/>
            <person name="Osoegawa K."/>
            <person name="de Jong P."/>
            <person name="Grimwood J."/>
            <person name="Chapman J.A."/>
            <person name="Shapiro H."/>
            <person name="Aerts A."/>
            <person name="Otillar R.P."/>
            <person name="Terry A.Y."/>
            <person name="Boore J.L."/>
            <person name="Grigoriev I.V."/>
            <person name="Lindberg D.R."/>
            <person name="Seaver E.C."/>
            <person name="Weisblat D.A."/>
            <person name="Putnam N.H."/>
            <person name="Rokhsar D.S."/>
        </authorList>
    </citation>
    <scope>NUCLEOTIDE SEQUENCE</scope>
    <source>
        <strain evidence="10 12">I ESC-2004</strain>
    </source>
</reference>
<organism evidence="10">
    <name type="scientific">Capitella teleta</name>
    <name type="common">Polychaete worm</name>
    <dbReference type="NCBI Taxonomy" id="283909"/>
    <lineage>
        <taxon>Eukaryota</taxon>
        <taxon>Metazoa</taxon>
        <taxon>Spiralia</taxon>
        <taxon>Lophotrochozoa</taxon>
        <taxon>Annelida</taxon>
        <taxon>Polychaeta</taxon>
        <taxon>Sedentaria</taxon>
        <taxon>Scolecida</taxon>
        <taxon>Capitellidae</taxon>
        <taxon>Capitella</taxon>
    </lineage>
</organism>
<dbReference type="InterPro" id="IPR016435">
    <property type="entry name" value="DPH1/DPH2"/>
</dbReference>
<evidence type="ECO:0000313" key="11">
    <source>
        <dbReference type="EnsemblMetazoa" id="CapteP18046"/>
    </source>
</evidence>
<evidence type="ECO:0000256" key="9">
    <source>
        <dbReference type="RuleBase" id="RU364133"/>
    </source>
</evidence>
<dbReference type="Gene3D" id="3.40.50.11840">
    <property type="entry name" value="Diphthamide synthesis DPH1/DPH2 domain 1"/>
    <property type="match status" value="1"/>
</dbReference>
<evidence type="ECO:0000256" key="6">
    <source>
        <dbReference type="ARBA" id="ARBA00023004"/>
    </source>
</evidence>
<gene>
    <name evidence="10" type="ORF">CAPTEDRAFT_18046</name>
</gene>
<evidence type="ECO:0000313" key="10">
    <source>
        <dbReference type="EMBL" id="ELT88998.1"/>
    </source>
</evidence>
<keyword evidence="12" id="KW-1185">Reference proteome</keyword>
<dbReference type="GO" id="GO:0017183">
    <property type="term" value="P:protein histidyl modification to diphthamide"/>
    <property type="evidence" value="ECO:0007669"/>
    <property type="project" value="UniProtKB-UniPathway"/>
</dbReference>